<dbReference type="AlphaFoldDB" id="A0A1Y5ZI36"/>
<dbReference type="RefSeq" id="WP_076868868.1">
    <property type="nucleotide sequence ID" value="NZ_FWZB01000036.1"/>
</dbReference>
<sequence>MILYYLLKRDLYLRFRDTMKMSTFLILLYTAIVFYCTWNQLTAMNERHVSLSINFYKIFSGVDFINLAHFYKEGRLTFPFYWLFFQLIPLLALGHFTHSDIQKNGVYLLPRVRKKSLLWSSKMISLFVYTFVLWIVMYVIWFTLYFSLINVLGSSSMSNNLFLSNILYTMAIQIIISYILCLIYELFTLYMPSIIALSCLVTYLVGSVFIHSHYLLGSFVMPGRWYFVDHSPIQLTASHSHSIQYNEFFLVSFITFILILIVSFLSFKKLDVIGD</sequence>
<protein>
    <submittedName>
        <fullName evidence="2">ABC-2 family transporter protein</fullName>
    </submittedName>
</protein>
<evidence type="ECO:0000256" key="1">
    <source>
        <dbReference type="SAM" id="Phobius"/>
    </source>
</evidence>
<feature type="transmembrane region" description="Helical" evidence="1">
    <location>
        <begin position="21"/>
        <end position="41"/>
    </location>
</feature>
<gene>
    <name evidence="2" type="ORF">BACERE00191_01961</name>
</gene>
<reference evidence="3" key="1">
    <citation type="submission" date="2017-04" db="EMBL/GenBank/DDBJ databases">
        <authorList>
            <person name="Criscuolo A."/>
        </authorList>
    </citation>
    <scope>NUCLEOTIDE SEQUENCE [LARGE SCALE GENOMIC DNA]</scope>
</reference>
<dbReference type="Proteomes" id="UP000194499">
    <property type="component" value="Unassembled WGS sequence"/>
</dbReference>
<evidence type="ECO:0000313" key="2">
    <source>
        <dbReference type="EMBL" id="SMD93926.1"/>
    </source>
</evidence>
<accession>A0A1Y5ZI36</accession>
<feature type="transmembrane region" description="Helical" evidence="1">
    <location>
        <begin position="194"/>
        <end position="216"/>
    </location>
</feature>
<feature type="transmembrane region" description="Helical" evidence="1">
    <location>
        <begin position="80"/>
        <end position="97"/>
    </location>
</feature>
<feature type="transmembrane region" description="Helical" evidence="1">
    <location>
        <begin position="123"/>
        <end position="146"/>
    </location>
</feature>
<feature type="transmembrane region" description="Helical" evidence="1">
    <location>
        <begin position="166"/>
        <end position="187"/>
    </location>
</feature>
<organism evidence="2 3">
    <name type="scientific">Bacillus pacificus</name>
    <dbReference type="NCBI Taxonomy" id="2026187"/>
    <lineage>
        <taxon>Bacteria</taxon>
        <taxon>Bacillati</taxon>
        <taxon>Bacillota</taxon>
        <taxon>Bacilli</taxon>
        <taxon>Bacillales</taxon>
        <taxon>Bacillaceae</taxon>
        <taxon>Bacillus</taxon>
        <taxon>Bacillus cereus group</taxon>
    </lineage>
</organism>
<dbReference type="EMBL" id="FWZB01000036">
    <property type="protein sequence ID" value="SMD93926.1"/>
    <property type="molecule type" value="Genomic_DNA"/>
</dbReference>
<keyword evidence="1" id="KW-0472">Membrane</keyword>
<proteinExistence type="predicted"/>
<feature type="transmembrane region" description="Helical" evidence="1">
    <location>
        <begin position="248"/>
        <end position="267"/>
    </location>
</feature>
<keyword evidence="1" id="KW-1133">Transmembrane helix</keyword>
<keyword evidence="1" id="KW-0812">Transmembrane</keyword>
<name>A0A1Y5ZI36_9BACI</name>
<evidence type="ECO:0000313" key="3">
    <source>
        <dbReference type="Proteomes" id="UP000194499"/>
    </source>
</evidence>